<evidence type="ECO:0000313" key="1">
    <source>
        <dbReference type="EMBL" id="KAF2423190.1"/>
    </source>
</evidence>
<organism evidence="1 2">
    <name type="scientific">Tothia fuscella</name>
    <dbReference type="NCBI Taxonomy" id="1048955"/>
    <lineage>
        <taxon>Eukaryota</taxon>
        <taxon>Fungi</taxon>
        <taxon>Dikarya</taxon>
        <taxon>Ascomycota</taxon>
        <taxon>Pezizomycotina</taxon>
        <taxon>Dothideomycetes</taxon>
        <taxon>Pleosporomycetidae</taxon>
        <taxon>Venturiales</taxon>
        <taxon>Cylindrosympodiaceae</taxon>
        <taxon>Tothia</taxon>
    </lineage>
</organism>
<reference evidence="1" key="1">
    <citation type="journal article" date="2020" name="Stud. Mycol.">
        <title>101 Dothideomycetes genomes: a test case for predicting lifestyles and emergence of pathogens.</title>
        <authorList>
            <person name="Haridas S."/>
            <person name="Albert R."/>
            <person name="Binder M."/>
            <person name="Bloem J."/>
            <person name="Labutti K."/>
            <person name="Salamov A."/>
            <person name="Andreopoulos B."/>
            <person name="Baker S."/>
            <person name="Barry K."/>
            <person name="Bills G."/>
            <person name="Bluhm B."/>
            <person name="Cannon C."/>
            <person name="Castanera R."/>
            <person name="Culley D."/>
            <person name="Daum C."/>
            <person name="Ezra D."/>
            <person name="Gonzalez J."/>
            <person name="Henrissat B."/>
            <person name="Kuo A."/>
            <person name="Liang C."/>
            <person name="Lipzen A."/>
            <person name="Lutzoni F."/>
            <person name="Magnuson J."/>
            <person name="Mondo S."/>
            <person name="Nolan M."/>
            <person name="Ohm R."/>
            <person name="Pangilinan J."/>
            <person name="Park H.-J."/>
            <person name="Ramirez L."/>
            <person name="Alfaro M."/>
            <person name="Sun H."/>
            <person name="Tritt A."/>
            <person name="Yoshinaga Y."/>
            <person name="Zwiers L.-H."/>
            <person name="Turgeon B."/>
            <person name="Goodwin S."/>
            <person name="Spatafora J."/>
            <person name="Crous P."/>
            <person name="Grigoriev I."/>
        </authorList>
    </citation>
    <scope>NUCLEOTIDE SEQUENCE</scope>
    <source>
        <strain evidence="1">CBS 130266</strain>
    </source>
</reference>
<protein>
    <submittedName>
        <fullName evidence="1">Uncharacterized protein</fullName>
    </submittedName>
</protein>
<proteinExistence type="predicted"/>
<dbReference type="AlphaFoldDB" id="A0A9P4NJ43"/>
<keyword evidence="2" id="KW-1185">Reference proteome</keyword>
<evidence type="ECO:0000313" key="2">
    <source>
        <dbReference type="Proteomes" id="UP000800235"/>
    </source>
</evidence>
<dbReference type="EMBL" id="MU007084">
    <property type="protein sequence ID" value="KAF2423190.1"/>
    <property type="molecule type" value="Genomic_DNA"/>
</dbReference>
<comment type="caution">
    <text evidence="1">The sequence shown here is derived from an EMBL/GenBank/DDBJ whole genome shotgun (WGS) entry which is preliminary data.</text>
</comment>
<accession>A0A9P4NJ43</accession>
<name>A0A9P4NJ43_9PEZI</name>
<sequence length="281" mass="31652">MCRVCILASARRSDCQIESASKFSPPSQFPPPPLLTEHSAPRVSFPDEGANLGKHRISLVLAPGLANTGPPAANIYSAFPYLPYVGRITTVCRLYALKYMIIEVNSWSTYLAHSVQYGTPKASKMAAARKAYLECSWRCLVRQTRQFTSMICLLESARLRQAESRRQYAALGSQSHECRHARLVWERIETIGHLVDEVLPLDLPIRDNVPALPGRFTDLQHHLYDIDKALARLIYGKTINPQEDLMWAYHVKCRMSAVLRARGVNLDTYISEGGWLNPDLV</sequence>
<dbReference type="Proteomes" id="UP000800235">
    <property type="component" value="Unassembled WGS sequence"/>
</dbReference>
<gene>
    <name evidence="1" type="ORF">EJ08DRAFT_701315</name>
</gene>